<gene>
    <name evidence="2" type="ORF">DEO72_LG3g1239</name>
</gene>
<proteinExistence type="predicted"/>
<reference evidence="2 3" key="1">
    <citation type="submission" date="2019-04" db="EMBL/GenBank/DDBJ databases">
        <title>An improved genome assembly and genetic linkage map for asparagus bean, Vigna unguiculata ssp. sesquipedialis.</title>
        <authorList>
            <person name="Xia Q."/>
            <person name="Zhang R."/>
            <person name="Dong Y."/>
        </authorList>
    </citation>
    <scope>NUCLEOTIDE SEQUENCE [LARGE SCALE GENOMIC DNA]</scope>
    <source>
        <tissue evidence="2">Leaf</tissue>
    </source>
</reference>
<feature type="region of interest" description="Disordered" evidence="1">
    <location>
        <begin position="44"/>
        <end position="68"/>
    </location>
</feature>
<evidence type="ECO:0000256" key="1">
    <source>
        <dbReference type="SAM" id="MobiDB-lite"/>
    </source>
</evidence>
<keyword evidence="3" id="KW-1185">Reference proteome</keyword>
<feature type="compositionally biased region" description="Polar residues" evidence="1">
    <location>
        <begin position="46"/>
        <end position="56"/>
    </location>
</feature>
<evidence type="ECO:0000313" key="2">
    <source>
        <dbReference type="EMBL" id="QCD86714.1"/>
    </source>
</evidence>
<organism evidence="2 3">
    <name type="scientific">Vigna unguiculata</name>
    <name type="common">Cowpea</name>
    <dbReference type="NCBI Taxonomy" id="3917"/>
    <lineage>
        <taxon>Eukaryota</taxon>
        <taxon>Viridiplantae</taxon>
        <taxon>Streptophyta</taxon>
        <taxon>Embryophyta</taxon>
        <taxon>Tracheophyta</taxon>
        <taxon>Spermatophyta</taxon>
        <taxon>Magnoliopsida</taxon>
        <taxon>eudicotyledons</taxon>
        <taxon>Gunneridae</taxon>
        <taxon>Pentapetalae</taxon>
        <taxon>rosids</taxon>
        <taxon>fabids</taxon>
        <taxon>Fabales</taxon>
        <taxon>Fabaceae</taxon>
        <taxon>Papilionoideae</taxon>
        <taxon>50 kb inversion clade</taxon>
        <taxon>NPAAA clade</taxon>
        <taxon>indigoferoid/millettioid clade</taxon>
        <taxon>Phaseoleae</taxon>
        <taxon>Vigna</taxon>
    </lineage>
</organism>
<sequence>MNDYRFNVDMDIYEGRPIDVGEIMVAKAAKHAVEAIVYDVGDEGTTRLTSSPTTNPIVDEDMANAKDE</sequence>
<dbReference type="EMBL" id="CP039347">
    <property type="protein sequence ID" value="QCD86714.1"/>
    <property type="molecule type" value="Genomic_DNA"/>
</dbReference>
<evidence type="ECO:0000313" key="3">
    <source>
        <dbReference type="Proteomes" id="UP000501690"/>
    </source>
</evidence>
<dbReference type="AlphaFoldDB" id="A0A4D6LEN0"/>
<accession>A0A4D6LEN0</accession>
<protein>
    <submittedName>
        <fullName evidence="2">Uncharacterized protein</fullName>
    </submittedName>
</protein>
<name>A0A4D6LEN0_VIGUN</name>
<dbReference type="Proteomes" id="UP000501690">
    <property type="component" value="Linkage Group LG3"/>
</dbReference>